<dbReference type="GO" id="GO:0046872">
    <property type="term" value="F:metal ion binding"/>
    <property type="evidence" value="ECO:0007669"/>
    <property type="project" value="UniProtKB-KW"/>
</dbReference>
<dbReference type="SUPFAM" id="SSF48552">
    <property type="entry name" value="Serum albumin-like"/>
    <property type="match status" value="3"/>
</dbReference>
<feature type="disulfide bond" evidence="7">
    <location>
        <begin position="313"/>
        <end position="327"/>
    </location>
</feature>
<reference evidence="10" key="2">
    <citation type="submission" date="2025-08" db="UniProtKB">
        <authorList>
            <consortium name="Ensembl"/>
        </authorList>
    </citation>
    <scope>IDENTIFICATION</scope>
</reference>
<reference evidence="10" key="3">
    <citation type="submission" date="2025-09" db="UniProtKB">
        <authorList>
            <consortium name="Ensembl"/>
        </authorList>
    </citation>
    <scope>IDENTIFICATION</scope>
</reference>
<feature type="disulfide bond" evidence="7">
    <location>
        <begin position="524"/>
        <end position="535"/>
    </location>
</feature>
<feature type="binding site" evidence="6">
    <location>
        <position position="297"/>
    </location>
    <ligand>
        <name>Ca(2+)</name>
        <dbReference type="ChEBI" id="CHEBI:29108"/>
        <label>1</label>
    </ligand>
</feature>
<feature type="binding site" evidence="6">
    <location>
        <position position="297"/>
    </location>
    <ligand>
        <name>Zn(2+)</name>
        <dbReference type="ChEBI" id="CHEBI:29105"/>
    </ligand>
</feature>
<dbReference type="Ensembl" id="ENSACAT00000050903.1">
    <property type="protein sequence ID" value="ENSACAP00000035523.1"/>
    <property type="gene ID" value="ENSACAG00000010772.4"/>
</dbReference>
<feature type="chain" id="PRO_5032356911" description="Albumin domain-containing protein" evidence="8">
    <location>
        <begin position="19"/>
        <end position="633"/>
    </location>
</feature>
<dbReference type="PROSITE" id="PS51438">
    <property type="entry name" value="ALBUMIN_2"/>
    <property type="match status" value="3"/>
</dbReference>
<dbReference type="CDD" id="cd00015">
    <property type="entry name" value="ALBUMIN"/>
    <property type="match status" value="3"/>
</dbReference>
<keyword evidence="5 7" id="KW-1015">Disulfide bond</keyword>
<comment type="subcellular location">
    <subcellularLocation>
        <location evidence="1">Secreted</location>
    </subcellularLocation>
</comment>
<keyword evidence="6" id="KW-0862">Zinc</keyword>
<dbReference type="InterPro" id="IPR021177">
    <property type="entry name" value="Serum_albumin/AFP/Afamin"/>
</dbReference>
<evidence type="ECO:0000256" key="6">
    <source>
        <dbReference type="PIRSR" id="PIRSR002520-1"/>
    </source>
</evidence>
<feature type="disulfide bond" evidence="7">
    <location>
        <begin position="248"/>
        <end position="294"/>
    </location>
</feature>
<feature type="disulfide bond" evidence="7">
    <location>
        <begin position="408"/>
        <end position="417"/>
    </location>
</feature>
<keyword evidence="4" id="KW-0677">Repeat</keyword>
<evidence type="ECO:0000259" key="9">
    <source>
        <dbReference type="PROSITE" id="PS51438"/>
    </source>
</evidence>
<dbReference type="FunFam" id="1.10.246.10:FF:000001">
    <property type="entry name" value="Serum albumin"/>
    <property type="match status" value="2"/>
</dbReference>
<evidence type="ECO:0000256" key="1">
    <source>
        <dbReference type="ARBA" id="ARBA00004613"/>
    </source>
</evidence>
<keyword evidence="6" id="KW-0106">Calcium</keyword>
<feature type="binding site" evidence="6">
    <location>
        <position position="292"/>
    </location>
    <ligand>
        <name>Ca(2+)</name>
        <dbReference type="ChEBI" id="CHEBI:29108"/>
        <label>1</label>
    </ligand>
</feature>
<feature type="disulfide bond" evidence="7">
    <location>
        <begin position="440"/>
        <end position="486"/>
    </location>
</feature>
<feature type="binding site" evidence="6">
    <location>
        <position position="115"/>
    </location>
    <ligand>
        <name>Zn(2+)</name>
        <dbReference type="ChEBI" id="CHEBI:29105"/>
    </ligand>
</feature>
<dbReference type="PRINTS" id="PR00803">
    <property type="entry name" value="AFETOPROTEIN"/>
</dbReference>
<evidence type="ECO:0000256" key="5">
    <source>
        <dbReference type="ARBA" id="ARBA00023157"/>
    </source>
</evidence>
<dbReference type="PROSITE" id="PS00212">
    <property type="entry name" value="ALBUMIN_1"/>
    <property type="match status" value="3"/>
</dbReference>
<feature type="disulfide bond" evidence="7">
    <location>
        <begin position="123"/>
        <end position="138"/>
    </location>
</feature>
<dbReference type="InterPro" id="IPR000264">
    <property type="entry name" value="ALB/AFP/VDB"/>
</dbReference>
<feature type="domain" description="Albumin" evidence="9">
    <location>
        <begin position="428"/>
        <end position="625"/>
    </location>
</feature>
<dbReference type="Proteomes" id="UP000001646">
    <property type="component" value="Unplaced"/>
</dbReference>
<dbReference type="PIRSF" id="PIRSF002520">
    <property type="entry name" value="Serum_albumin_subgroup"/>
    <property type="match status" value="1"/>
</dbReference>
<gene>
    <name evidence="10" type="primary">LOC100562375</name>
</gene>
<keyword evidence="11" id="KW-1185">Reference proteome</keyword>
<evidence type="ECO:0000256" key="3">
    <source>
        <dbReference type="ARBA" id="ARBA00022729"/>
    </source>
</evidence>
<keyword evidence="6" id="KW-0479">Metal-binding</keyword>
<feature type="disulfide bond" evidence="7">
    <location>
        <begin position="509"/>
        <end position="525"/>
    </location>
</feature>
<feature type="disulfide bond" evidence="7">
    <location>
        <begin position="606"/>
        <end position="615"/>
    </location>
</feature>
<sequence>MKWVTFISCLLLVSFAESKHLPRKYRDTVSQGDAEMPNRLINLVVQWSKDVHDTITRASELPPDDFAGIAMILYSQSAQQATYEEVHKLMDDIVALAKKCGADEHSDPECGKPLHTVFLDEICHEQEFANKHGFSDCCAKADAERNECFLAHKNATPGFIPPYQKPSADVACAKFAENKNEVLGHYIYEVSRRSPFAPVATVYKSTAAYEHVLTSCCAKEDKGACFQEEAPPVKKQLMEDLAIQKHVCAVMKKFGVETMQGLKMAQLSQKFPKASFETISKLTGDIVHIHEECCKGDTLESMLDREKLTKYVCSHQNEISSKLSACCEKPVVERGECIVHLENDDKPADLSETVREFVDNKEVCQHYADNKNQHLAKFLYQYGRRHPELSPQLLARSTRGYEELLDECCATEHPETCLPKGEGLLKKHISDTMELVKTRCDHYAQLGGYLYQNELLVAYTKKAPELSFKDLQKYTGQFRDVAAKCCKMDDAHRLTCAEGYADLAIGSICQSHEENHINKQICKCCSDNYFKRRPCFSELGVDPEFHPVAFDPALFTFHGDYCDAKEEEQQSMKQELLVNLIKHRPTISNEQLAVATVDFVTMVTKCCAVENHVECLTEERPKMIEHIKTALGE</sequence>
<evidence type="ECO:0000256" key="8">
    <source>
        <dbReference type="SAM" id="SignalP"/>
    </source>
</evidence>
<evidence type="ECO:0000256" key="4">
    <source>
        <dbReference type="ARBA" id="ARBA00022737"/>
    </source>
</evidence>
<dbReference type="SMART" id="SM00103">
    <property type="entry name" value="ALBUMIN"/>
    <property type="match status" value="3"/>
</dbReference>
<dbReference type="GeneTree" id="ENSGT00390000000113"/>
<organism evidence="10 11">
    <name type="scientific">Anolis carolinensis</name>
    <name type="common">Green anole</name>
    <name type="synonym">American chameleon</name>
    <dbReference type="NCBI Taxonomy" id="28377"/>
    <lineage>
        <taxon>Eukaryota</taxon>
        <taxon>Metazoa</taxon>
        <taxon>Chordata</taxon>
        <taxon>Craniata</taxon>
        <taxon>Vertebrata</taxon>
        <taxon>Euteleostomi</taxon>
        <taxon>Lepidosauria</taxon>
        <taxon>Squamata</taxon>
        <taxon>Bifurcata</taxon>
        <taxon>Unidentata</taxon>
        <taxon>Episquamata</taxon>
        <taxon>Toxicofera</taxon>
        <taxon>Iguania</taxon>
        <taxon>Dactyloidae</taxon>
        <taxon>Anolis</taxon>
    </lineage>
</organism>
<feature type="disulfide bond" evidence="7">
    <location>
        <begin position="137"/>
        <end position="148"/>
    </location>
</feature>
<evidence type="ECO:0000313" key="11">
    <source>
        <dbReference type="Proteomes" id="UP000001646"/>
    </source>
</evidence>
<feature type="disulfide bond" evidence="7">
    <location>
        <begin position="364"/>
        <end position="409"/>
    </location>
</feature>
<dbReference type="InterPro" id="IPR014760">
    <property type="entry name" value="Serum_albumin_N"/>
</dbReference>
<feature type="domain" description="Albumin" evidence="9">
    <location>
        <begin position="235"/>
        <end position="427"/>
    </location>
</feature>
<feature type="disulfide bond" evidence="7">
    <location>
        <begin position="485"/>
        <end position="496"/>
    </location>
</feature>
<keyword evidence="2" id="KW-0964">Secreted</keyword>
<dbReference type="GO" id="GO:0005615">
    <property type="term" value="C:extracellular space"/>
    <property type="evidence" value="ECO:0007669"/>
    <property type="project" value="InterPro"/>
</dbReference>
<accession>A0A803TJY3</accession>
<feature type="disulfide bond" evidence="7">
    <location>
        <begin position="172"/>
        <end position="217"/>
    </location>
</feature>
<dbReference type="PRINTS" id="PR00802">
    <property type="entry name" value="SERUMALBUMIN"/>
</dbReference>
<feature type="domain" description="Albumin" evidence="9">
    <location>
        <begin position="43"/>
        <end position="234"/>
    </location>
</feature>
<dbReference type="InterPro" id="IPR020858">
    <property type="entry name" value="Serum_albumin-like"/>
</dbReference>
<evidence type="ECO:0000256" key="7">
    <source>
        <dbReference type="PIRSR" id="PIRSR002520-2"/>
    </source>
</evidence>
<dbReference type="GO" id="GO:0036094">
    <property type="term" value="F:small molecule binding"/>
    <property type="evidence" value="ECO:0000318"/>
    <property type="project" value="GO_Central"/>
</dbReference>
<dbReference type="Bgee" id="ENSACAG00000010772">
    <property type="expression patterns" value="Expressed in liver and 9 other cell types or tissues"/>
</dbReference>
<name>A0A803TJY3_ANOCA</name>
<dbReference type="InterPro" id="IPR020857">
    <property type="entry name" value="Serum_albumin_CS"/>
</dbReference>
<dbReference type="Pfam" id="PF00273">
    <property type="entry name" value="Serum_albumin"/>
    <property type="match status" value="3"/>
</dbReference>
<proteinExistence type="predicted"/>
<feature type="disulfide bond" evidence="7">
    <location>
        <begin position="326"/>
        <end position="337"/>
    </location>
</feature>
<dbReference type="PANTHER" id="PTHR11385">
    <property type="entry name" value="SERUM ALBUMIN-RELATED"/>
    <property type="match status" value="1"/>
</dbReference>
<dbReference type="GO" id="GO:0031667">
    <property type="term" value="P:response to nutrient levels"/>
    <property type="evidence" value="ECO:0000318"/>
    <property type="project" value="GO_Central"/>
</dbReference>
<feature type="signal peptide" evidence="8">
    <location>
        <begin position="1"/>
        <end position="18"/>
    </location>
</feature>
<feature type="binding site" evidence="6">
    <location>
        <position position="300"/>
    </location>
    <ligand>
        <name>Ca(2+)</name>
        <dbReference type="ChEBI" id="CHEBI:29108"/>
        <label>1</label>
    </ligand>
</feature>
<keyword evidence="3 8" id="KW-0732">Signal</keyword>
<feature type="disulfide bond" evidence="7">
    <location>
        <begin position="216"/>
        <end position="225"/>
    </location>
</feature>
<feature type="disulfide bond" evidence="7">
    <location>
        <begin position="100"/>
        <end position="110"/>
    </location>
</feature>
<dbReference type="InParanoid" id="A0A803TJY3"/>
<dbReference type="PANTHER" id="PTHR11385:SF14">
    <property type="entry name" value="AFAMIN"/>
    <property type="match status" value="1"/>
</dbReference>
<protein>
    <recommendedName>
        <fullName evidence="9">Albumin domain-containing protein</fullName>
    </recommendedName>
</protein>
<dbReference type="Gene3D" id="1.10.246.10">
    <property type="match status" value="6"/>
</dbReference>
<reference evidence="10" key="1">
    <citation type="submission" date="2009-12" db="EMBL/GenBank/DDBJ databases">
        <title>The Genome Sequence of Anolis carolinensis (Green Anole Lizard).</title>
        <authorList>
            <consortium name="The Genome Sequencing Platform"/>
            <person name="Di Palma F."/>
            <person name="Alfoldi J."/>
            <person name="Heiman D."/>
            <person name="Young S."/>
            <person name="Grabherr M."/>
            <person name="Johnson J."/>
            <person name="Lander E.S."/>
            <person name="Lindblad-Toh K."/>
        </authorList>
    </citation>
    <scope>NUCLEOTIDE SEQUENCE [LARGE SCALE GENOMIC DNA]</scope>
    <source>
        <strain evidence="10">JBL SC #1</strain>
    </source>
</reference>
<feature type="disulfide bond" evidence="7">
    <location>
        <begin position="562"/>
        <end position="607"/>
    </location>
</feature>
<evidence type="ECO:0000256" key="2">
    <source>
        <dbReference type="ARBA" id="ARBA00022525"/>
    </source>
</evidence>
<dbReference type="AlphaFoldDB" id="A0A803TJY3"/>
<evidence type="ECO:0000313" key="10">
    <source>
        <dbReference type="Ensembl" id="ENSACAP00000035523.1"/>
    </source>
</evidence>